<name>G5PXA3_SALMO</name>
<evidence type="ECO:0000313" key="2">
    <source>
        <dbReference type="Proteomes" id="UP000003221"/>
    </source>
</evidence>
<sequence length="38" mass="4371">MLMALLPAASLPALCYRYAYIHPGLLFLEFHLHHKMTS</sequence>
<dbReference type="AlphaFoldDB" id="G5PXA3"/>
<dbReference type="Proteomes" id="UP000003221">
    <property type="component" value="Unassembled WGS sequence"/>
</dbReference>
<organism evidence="1 2">
    <name type="scientific">Salmonella enterica subsp. enterica serovar Montevideo str. S5-403</name>
    <dbReference type="NCBI Taxonomy" id="913242"/>
    <lineage>
        <taxon>Bacteria</taxon>
        <taxon>Pseudomonadati</taxon>
        <taxon>Pseudomonadota</taxon>
        <taxon>Gammaproteobacteria</taxon>
        <taxon>Enterobacterales</taxon>
        <taxon>Enterobacteriaceae</taxon>
        <taxon>Salmonella</taxon>
    </lineage>
</organism>
<accession>G5PXA3</accession>
<comment type="caution">
    <text evidence="1">The sequence shown here is derived from an EMBL/GenBank/DDBJ whole genome shotgun (WGS) entry which is preliminary data.</text>
</comment>
<reference evidence="1 2" key="1">
    <citation type="journal article" date="2011" name="BMC Genomics">
        <title>Genome sequencing reveals diversification of virulence factor content and possible host adaptation in distinct subpopulations of Salmonella enterica.</title>
        <authorList>
            <person name="den Bakker H.C."/>
            <person name="Moreno Switt A.I."/>
            <person name="Govoni G."/>
            <person name="Cummings C.A."/>
            <person name="Ranieri M.L."/>
            <person name="Degoricija L."/>
            <person name="Hoelzer K."/>
            <person name="Rodriguez-Rivera L.D."/>
            <person name="Brown S."/>
            <person name="Bolchacova E."/>
            <person name="Furtado M.R."/>
            <person name="Wiedmann M."/>
        </authorList>
    </citation>
    <scope>NUCLEOTIDE SEQUENCE [LARGE SCALE GENOMIC DNA]</scope>
    <source>
        <strain evidence="1 2">S5-403</strain>
    </source>
</reference>
<evidence type="ECO:0000313" key="1">
    <source>
        <dbReference type="EMBL" id="EHC84049.1"/>
    </source>
</evidence>
<protein>
    <submittedName>
        <fullName evidence="1">Uncharacterized protein</fullName>
    </submittedName>
</protein>
<dbReference type="EMBL" id="AFCS01000014">
    <property type="protein sequence ID" value="EHC84049.1"/>
    <property type="molecule type" value="Genomic_DNA"/>
</dbReference>
<proteinExistence type="predicted"/>
<gene>
    <name evidence="1" type="ORF">LTSEMON_6372</name>
</gene>